<dbReference type="OrthoDB" id="343875at2759"/>
<dbReference type="SUPFAM" id="SSF48452">
    <property type="entry name" value="TPR-like"/>
    <property type="match status" value="3"/>
</dbReference>
<protein>
    <submittedName>
        <fullName evidence="5">DEKNAAC101417</fullName>
    </submittedName>
</protein>
<feature type="compositionally biased region" description="Acidic residues" evidence="4">
    <location>
        <begin position="1059"/>
        <end position="1069"/>
    </location>
</feature>
<dbReference type="PANTHER" id="PTHR14027">
    <property type="entry name" value="RNA POLYMERASE-ASSOCIATED PROTEIN CTR9"/>
    <property type="match status" value="1"/>
</dbReference>
<reference evidence="5 6" key="1">
    <citation type="submission" date="2018-12" db="EMBL/GenBank/DDBJ databases">
        <authorList>
            <person name="Tiukova I."/>
            <person name="Dainat J."/>
        </authorList>
    </citation>
    <scope>NUCLEOTIDE SEQUENCE [LARGE SCALE GENOMIC DNA]</scope>
</reference>
<feature type="compositionally biased region" description="Basic and acidic residues" evidence="4">
    <location>
        <begin position="1030"/>
        <end position="1043"/>
    </location>
</feature>
<feature type="region of interest" description="Disordered" evidence="4">
    <location>
        <begin position="879"/>
        <end position="1091"/>
    </location>
</feature>
<dbReference type="Gene3D" id="1.25.40.10">
    <property type="entry name" value="Tetratricopeptide repeat domain"/>
    <property type="match status" value="3"/>
</dbReference>
<name>A0A448YI37_BRENA</name>
<feature type="compositionally biased region" description="Acidic residues" evidence="4">
    <location>
        <begin position="992"/>
        <end position="1029"/>
    </location>
</feature>
<dbReference type="InParanoid" id="A0A448YI37"/>
<evidence type="ECO:0000256" key="2">
    <source>
        <dbReference type="ARBA" id="ARBA00022803"/>
    </source>
</evidence>
<dbReference type="Proteomes" id="UP000290900">
    <property type="component" value="Unassembled WGS sequence"/>
</dbReference>
<dbReference type="InterPro" id="IPR019734">
    <property type="entry name" value="TPR_rpt"/>
</dbReference>
<evidence type="ECO:0000256" key="3">
    <source>
        <dbReference type="PROSITE-ProRule" id="PRU00339"/>
    </source>
</evidence>
<feature type="repeat" description="TPR" evidence="3">
    <location>
        <begin position="728"/>
        <end position="761"/>
    </location>
</feature>
<feature type="repeat" description="TPR" evidence="3">
    <location>
        <begin position="771"/>
        <end position="804"/>
    </location>
</feature>
<gene>
    <name evidence="5" type="ORF">BRENAR_LOCUS1302</name>
</gene>
<dbReference type="SMART" id="SM00028">
    <property type="entry name" value="TPR"/>
    <property type="match status" value="6"/>
</dbReference>
<keyword evidence="1" id="KW-0677">Repeat</keyword>
<feature type="compositionally biased region" description="Basic residues" evidence="4">
    <location>
        <begin position="973"/>
        <end position="985"/>
    </location>
</feature>
<evidence type="ECO:0000313" key="5">
    <source>
        <dbReference type="EMBL" id="VEU20567.1"/>
    </source>
</evidence>
<dbReference type="GO" id="GO:0000993">
    <property type="term" value="F:RNA polymerase II complex binding"/>
    <property type="evidence" value="ECO:0007669"/>
    <property type="project" value="TreeGrafter"/>
</dbReference>
<dbReference type="GO" id="GO:0006355">
    <property type="term" value="P:regulation of DNA-templated transcription"/>
    <property type="evidence" value="ECO:0007669"/>
    <property type="project" value="InterPro"/>
</dbReference>
<feature type="compositionally biased region" description="Basic and acidic residues" evidence="4">
    <location>
        <begin position="880"/>
        <end position="942"/>
    </location>
</feature>
<dbReference type="InterPro" id="IPR031101">
    <property type="entry name" value="Ctr9"/>
</dbReference>
<feature type="compositionally biased region" description="Acidic residues" evidence="4">
    <location>
        <begin position="1080"/>
        <end position="1091"/>
    </location>
</feature>
<dbReference type="FunCoup" id="A0A448YI37">
    <property type="interactions" value="983"/>
</dbReference>
<proteinExistence type="predicted"/>
<evidence type="ECO:0000313" key="6">
    <source>
        <dbReference type="Proteomes" id="UP000290900"/>
    </source>
</evidence>
<dbReference type="GO" id="GO:0006368">
    <property type="term" value="P:transcription elongation by RNA polymerase II"/>
    <property type="evidence" value="ECO:0007669"/>
    <property type="project" value="TreeGrafter"/>
</dbReference>
<evidence type="ECO:0000256" key="1">
    <source>
        <dbReference type="ARBA" id="ARBA00022737"/>
    </source>
</evidence>
<dbReference type="AlphaFoldDB" id="A0A448YI37"/>
<accession>A0A448YI37</accession>
<organism evidence="5 6">
    <name type="scientific">Brettanomyces naardenensis</name>
    <name type="common">Yeast</name>
    <dbReference type="NCBI Taxonomy" id="13370"/>
    <lineage>
        <taxon>Eukaryota</taxon>
        <taxon>Fungi</taxon>
        <taxon>Dikarya</taxon>
        <taxon>Ascomycota</taxon>
        <taxon>Saccharomycotina</taxon>
        <taxon>Pichiomycetes</taxon>
        <taxon>Pichiales</taxon>
        <taxon>Pichiaceae</taxon>
        <taxon>Brettanomyces</taxon>
    </lineage>
</organism>
<dbReference type="PROSITE" id="PS50005">
    <property type="entry name" value="TPR"/>
    <property type="match status" value="2"/>
</dbReference>
<dbReference type="Pfam" id="PF13181">
    <property type="entry name" value="TPR_8"/>
    <property type="match status" value="2"/>
</dbReference>
<dbReference type="STRING" id="13370.A0A448YI37"/>
<feature type="compositionally biased region" description="Basic and acidic residues" evidence="4">
    <location>
        <begin position="949"/>
        <end position="970"/>
    </location>
</feature>
<dbReference type="GO" id="GO:0016593">
    <property type="term" value="C:Cdc73/Paf1 complex"/>
    <property type="evidence" value="ECO:0007669"/>
    <property type="project" value="TreeGrafter"/>
</dbReference>
<keyword evidence="2 3" id="KW-0802">TPR repeat</keyword>
<dbReference type="PANTHER" id="PTHR14027:SF2">
    <property type="entry name" value="RNA POLYMERASE-ASSOCIATED PROTEIN CTR9 HOMOLOG"/>
    <property type="match status" value="1"/>
</dbReference>
<sequence length="1091" mass="125139">MSLSAQYYLGSVDSPAQREKYTSQNITIPLKEEGEEVVIDAENDLPEDSSELCTLLTNEECKAEYWLLVAKAYANLGKYEEALNVVKQANESSFVSHDDPATQAALHNFVSWTYLSKLGTSDDADLLNSVNTEIAASLSLEPANESATLAQAVVTLASQHHKGKRTNFEKESRLLDSLLRKHHQNCYALLGKAKIFFYRESYIGALKIFQKVLMLNPLLLPDSRIGIGMCYWFLDRKDLASRAWQNSVLVHPDGNTEAKILTCLAKFDECFSSSLSDEQFQRRYKRAMEFTKATYSEEPDSQVIQIVLASFYFLKGDYTTVERICDSILSSVGATSFVRSDALFWKARCTFAKGSDIHKAQRLFSEAAKLNDSNILARVGYAQCLVVRGQFQDAIRVFEKVQDSRPQSLEVTYALGMLYAKSSRYRRQAVDYLEKYVKLAVDQKESISLGALFILSKLYEDSDISKALEYLQMAKNQEVAAGKTDEQISYALLNNIGALATLCDREATEDFEAALKTLREEKFGDADLQKASEITLRYNVARSKEATGKTEDVKDSMAMYEQILEDCPHYTSARIRWLLLSCVSEDKHIKNELDNLLAEEPDNLELRSFYGWYLKNYGRRHNLSSDTEKGRSVESELHRETLVKYTSHDLYALISLANVYCSLAREAKDPRKKEQYYVRSAQLYQKVLGLDPKDVYAAQGIAIIFAQKKETGLALEILRRVRECLNSKAVYLNLGHCLLDAKQYAKAIENYKLALDRFTDGKDAKLLNFLARAWLYRGLNEKNLESFKNSLEYENKAYELNPSVSYKYNISFVQYQAADFIRKQPASKKSVEDLQWCKEGLEAAIKSLEELTEDTEHGRPPYPAEDLKLRAEMASSLIKQLDKATEEQEAYRTEQSKRLEESRRKHEEEEKKKLEEKELLEEERRKTEKKLAAERSELEKQQAEWNQMRLEEAKDQKDDIDAEQDRDASVGKKGGKKKKGKKAKKESKEFVVSDEEDEEEPQLNDEEEEAEEKEEEKDEELFGEDEEEEDGKRKNDDESSEQKPKRRHTLRKGALPKEDDGEEVEEQEEKIDRKKTKIIDEEEEEDDDGLF</sequence>
<evidence type="ECO:0000256" key="4">
    <source>
        <dbReference type="SAM" id="MobiDB-lite"/>
    </source>
</evidence>
<keyword evidence="6" id="KW-1185">Reference proteome</keyword>
<dbReference type="EMBL" id="CAACVR010000005">
    <property type="protein sequence ID" value="VEU20567.1"/>
    <property type="molecule type" value="Genomic_DNA"/>
</dbReference>
<dbReference type="InterPro" id="IPR011990">
    <property type="entry name" value="TPR-like_helical_dom_sf"/>
</dbReference>
<dbReference type="Pfam" id="PF12895">
    <property type="entry name" value="ANAPC3"/>
    <property type="match status" value="1"/>
</dbReference>